<evidence type="ECO:0000259" key="4">
    <source>
        <dbReference type="Pfam" id="PF14538"/>
    </source>
</evidence>
<dbReference type="Pfam" id="PF14538">
    <property type="entry name" value="Raptor_N"/>
    <property type="match status" value="1"/>
</dbReference>
<sequence>MQENNKNKKQTDRSLESISGRTLGPAQRLPSIPQQLMDDHLTGTGRVEEEEAQHTAEEQRRWGGGGVEAAASVPHFPHNLYLSDLRHDAGEPVTLAGPLESGVVSKWRMKDRMKTGCVALVLCLNVGVDPPNVIKISPCARMECWVGESCLPVYLVRVGCENSAGEGYPVVECLIIITCSLSQAPDPDIQMSPI</sequence>
<feature type="domain" description="Raptor N-terminal CASPase-like" evidence="4">
    <location>
        <begin position="113"/>
        <end position="150"/>
    </location>
</feature>
<evidence type="ECO:0000313" key="5">
    <source>
        <dbReference type="EMBL" id="CAK9259256.1"/>
    </source>
</evidence>
<dbReference type="InterPro" id="IPR004083">
    <property type="entry name" value="Raptor"/>
</dbReference>
<evidence type="ECO:0000256" key="1">
    <source>
        <dbReference type="ARBA" id="ARBA00022574"/>
    </source>
</evidence>
<feature type="region of interest" description="Disordered" evidence="3">
    <location>
        <begin position="1"/>
        <end position="39"/>
    </location>
</feature>
<feature type="compositionally biased region" description="Basic and acidic residues" evidence="3">
    <location>
        <begin position="1"/>
        <end position="15"/>
    </location>
</feature>
<keyword evidence="6" id="KW-1185">Reference proteome</keyword>
<dbReference type="EMBL" id="OZ020107">
    <property type="protein sequence ID" value="CAK9259256.1"/>
    <property type="molecule type" value="Genomic_DNA"/>
</dbReference>
<dbReference type="PANTHER" id="PTHR12848:SF16">
    <property type="entry name" value="REGULATORY-ASSOCIATED PROTEIN OF MTOR"/>
    <property type="match status" value="1"/>
</dbReference>
<proteinExistence type="predicted"/>
<gene>
    <name evidence="5" type="ORF">CSSPJE1EN1_LOCUS4734</name>
</gene>
<reference evidence="5" key="1">
    <citation type="submission" date="2024-02" db="EMBL/GenBank/DDBJ databases">
        <authorList>
            <consortium name="ELIXIR-Norway"/>
            <consortium name="Elixir Norway"/>
        </authorList>
    </citation>
    <scope>NUCLEOTIDE SEQUENCE</scope>
</reference>
<organism evidence="5 6">
    <name type="scientific">Sphagnum jensenii</name>
    <dbReference type="NCBI Taxonomy" id="128206"/>
    <lineage>
        <taxon>Eukaryota</taxon>
        <taxon>Viridiplantae</taxon>
        <taxon>Streptophyta</taxon>
        <taxon>Embryophyta</taxon>
        <taxon>Bryophyta</taxon>
        <taxon>Sphagnophytina</taxon>
        <taxon>Sphagnopsida</taxon>
        <taxon>Sphagnales</taxon>
        <taxon>Sphagnaceae</taxon>
        <taxon>Sphagnum</taxon>
    </lineage>
</organism>
<keyword evidence="1" id="KW-0853">WD repeat</keyword>
<evidence type="ECO:0000256" key="2">
    <source>
        <dbReference type="ARBA" id="ARBA00022737"/>
    </source>
</evidence>
<name>A0ABP0VZS4_9BRYO</name>
<protein>
    <recommendedName>
        <fullName evidence="4">Raptor N-terminal CASPase-like domain-containing protein</fullName>
    </recommendedName>
</protein>
<evidence type="ECO:0000256" key="3">
    <source>
        <dbReference type="SAM" id="MobiDB-lite"/>
    </source>
</evidence>
<accession>A0ABP0VZS4</accession>
<dbReference type="InterPro" id="IPR029347">
    <property type="entry name" value="Raptor_N"/>
</dbReference>
<evidence type="ECO:0000313" key="6">
    <source>
        <dbReference type="Proteomes" id="UP001497444"/>
    </source>
</evidence>
<dbReference type="PANTHER" id="PTHR12848">
    <property type="entry name" value="REGULATORY-ASSOCIATED PROTEIN OF MTOR"/>
    <property type="match status" value="1"/>
</dbReference>
<keyword evidence="2" id="KW-0677">Repeat</keyword>
<dbReference type="Proteomes" id="UP001497444">
    <property type="component" value="Chromosome 12"/>
</dbReference>